<feature type="transmembrane region" description="Helical" evidence="1">
    <location>
        <begin position="88"/>
        <end position="112"/>
    </location>
</feature>
<name>A0ABW7MNP3_9FLAO</name>
<accession>A0ABW7MNP3</accession>
<feature type="transmembrane region" description="Helical" evidence="1">
    <location>
        <begin position="159"/>
        <end position="181"/>
    </location>
</feature>
<evidence type="ECO:0000256" key="1">
    <source>
        <dbReference type="SAM" id="Phobius"/>
    </source>
</evidence>
<dbReference type="Proteomes" id="UP001610104">
    <property type="component" value="Unassembled WGS sequence"/>
</dbReference>
<dbReference type="EMBL" id="JBAWKC010000002">
    <property type="protein sequence ID" value="MFH6768438.1"/>
    <property type="molecule type" value="Genomic_DNA"/>
</dbReference>
<evidence type="ECO:0000313" key="2">
    <source>
        <dbReference type="EMBL" id="MFH6768438.1"/>
    </source>
</evidence>
<feature type="transmembrane region" description="Helical" evidence="1">
    <location>
        <begin position="124"/>
        <end position="147"/>
    </location>
</feature>
<dbReference type="RefSeq" id="WP_395437694.1">
    <property type="nucleotide sequence ID" value="NZ_JBAWKC010000002.1"/>
</dbReference>
<evidence type="ECO:0000313" key="3">
    <source>
        <dbReference type="Proteomes" id="UP001610104"/>
    </source>
</evidence>
<proteinExistence type="predicted"/>
<feature type="transmembrane region" description="Helical" evidence="1">
    <location>
        <begin position="20"/>
        <end position="36"/>
    </location>
</feature>
<keyword evidence="1" id="KW-0812">Transmembrane</keyword>
<sequence>MLKILKYSFFDLIRSRWSYIYFAFYLALGAVLLFLNNDLSKAVITLMNVNIVLVPLIGTIFGVMYYYNSKEFTELLLAQPLKRSTIFLGQYLGVAISLSMSLVLGLGIPFILYGLFKSHAIWDFSLLLITGVFLTFIFSALAFNIALSNENKIKGFGYSILLWLFLAIIYDGIFLMSLILFEDYPLDKLSLVGTMLNPIDLSRTLILLKLDISALLGYTGAVFKQFFGTQFGLIVSILMLSIWVVLPVLRIVYKSAKKDF</sequence>
<reference evidence="2 3" key="1">
    <citation type="submission" date="2024-02" db="EMBL/GenBank/DDBJ databases">
        <title>A Gaetbulibacter species isolated from tidal flats and genomic insights of their niches.</title>
        <authorList>
            <person name="Ye Y."/>
        </authorList>
    </citation>
    <scope>NUCLEOTIDE SEQUENCE [LARGE SCALE GENOMIC DNA]</scope>
    <source>
        <strain evidence="2 3">KEM-8</strain>
    </source>
</reference>
<organism evidence="2 3">
    <name type="scientific">Gaetbulibacter aquiaggeris</name>
    <dbReference type="NCBI Taxonomy" id="1735373"/>
    <lineage>
        <taxon>Bacteria</taxon>
        <taxon>Pseudomonadati</taxon>
        <taxon>Bacteroidota</taxon>
        <taxon>Flavobacteriia</taxon>
        <taxon>Flavobacteriales</taxon>
        <taxon>Flavobacteriaceae</taxon>
        <taxon>Gaetbulibacter</taxon>
    </lineage>
</organism>
<keyword evidence="1" id="KW-0472">Membrane</keyword>
<keyword evidence="3" id="KW-1185">Reference proteome</keyword>
<comment type="caution">
    <text evidence="2">The sequence shown here is derived from an EMBL/GenBank/DDBJ whole genome shotgun (WGS) entry which is preliminary data.</text>
</comment>
<gene>
    <name evidence="2" type="ORF">V8G56_06805</name>
</gene>
<feature type="transmembrane region" description="Helical" evidence="1">
    <location>
        <begin position="231"/>
        <end position="253"/>
    </location>
</feature>
<feature type="transmembrane region" description="Helical" evidence="1">
    <location>
        <begin position="42"/>
        <end position="67"/>
    </location>
</feature>
<keyword evidence="1" id="KW-1133">Transmembrane helix</keyword>
<protein>
    <submittedName>
        <fullName evidence="2">ABC transporter permease</fullName>
    </submittedName>
</protein>